<accession>A0ABW4JMC8</accession>
<dbReference type="SUPFAM" id="SSF161098">
    <property type="entry name" value="MetI-like"/>
    <property type="match status" value="1"/>
</dbReference>
<comment type="similarity">
    <text evidence="7">Belongs to the binding-protein-dependent transport system permease family.</text>
</comment>
<dbReference type="InterPro" id="IPR035906">
    <property type="entry name" value="MetI-like_sf"/>
</dbReference>
<feature type="transmembrane region" description="Helical" evidence="7">
    <location>
        <begin position="12"/>
        <end position="35"/>
    </location>
</feature>
<evidence type="ECO:0000259" key="8">
    <source>
        <dbReference type="PROSITE" id="PS50928"/>
    </source>
</evidence>
<dbReference type="Proteomes" id="UP001597079">
    <property type="component" value="Unassembled WGS sequence"/>
</dbReference>
<feature type="transmembrane region" description="Helical" evidence="7">
    <location>
        <begin position="190"/>
        <end position="211"/>
    </location>
</feature>
<evidence type="ECO:0000256" key="1">
    <source>
        <dbReference type="ARBA" id="ARBA00004651"/>
    </source>
</evidence>
<protein>
    <submittedName>
        <fullName evidence="9">Carbohydrate ABC transporter permease</fullName>
    </submittedName>
</protein>
<name>A0ABW4JMC8_9BACL</name>
<evidence type="ECO:0000313" key="9">
    <source>
        <dbReference type="EMBL" id="MFD1676253.1"/>
    </source>
</evidence>
<comment type="caution">
    <text evidence="9">The sequence shown here is derived from an EMBL/GenBank/DDBJ whole genome shotgun (WGS) entry which is preliminary data.</text>
</comment>
<gene>
    <name evidence="9" type="ORF">ACFSB2_16230</name>
</gene>
<keyword evidence="4 7" id="KW-0812">Transmembrane</keyword>
<dbReference type="RefSeq" id="WP_377944137.1">
    <property type="nucleotide sequence ID" value="NZ_JBHUCX010000044.1"/>
</dbReference>
<dbReference type="EMBL" id="JBHUCX010000044">
    <property type="protein sequence ID" value="MFD1676253.1"/>
    <property type="molecule type" value="Genomic_DNA"/>
</dbReference>
<evidence type="ECO:0000256" key="4">
    <source>
        <dbReference type="ARBA" id="ARBA00022692"/>
    </source>
</evidence>
<dbReference type="PANTHER" id="PTHR43744:SF12">
    <property type="entry name" value="ABC TRANSPORTER PERMEASE PROTEIN MG189-RELATED"/>
    <property type="match status" value="1"/>
</dbReference>
<feature type="transmembrane region" description="Helical" evidence="7">
    <location>
        <begin position="79"/>
        <end position="98"/>
    </location>
</feature>
<keyword evidence="5 7" id="KW-1133">Transmembrane helix</keyword>
<evidence type="ECO:0000256" key="2">
    <source>
        <dbReference type="ARBA" id="ARBA00022448"/>
    </source>
</evidence>
<proteinExistence type="inferred from homology"/>
<feature type="domain" description="ABC transmembrane type-1" evidence="8">
    <location>
        <begin position="75"/>
        <end position="265"/>
    </location>
</feature>
<comment type="subcellular location">
    <subcellularLocation>
        <location evidence="1 7">Cell membrane</location>
        <topology evidence="1 7">Multi-pass membrane protein</topology>
    </subcellularLocation>
</comment>
<keyword evidence="10" id="KW-1185">Reference proteome</keyword>
<feature type="transmembrane region" description="Helical" evidence="7">
    <location>
        <begin position="244"/>
        <end position="265"/>
    </location>
</feature>
<reference evidence="10" key="1">
    <citation type="journal article" date="2019" name="Int. J. Syst. Evol. Microbiol.">
        <title>The Global Catalogue of Microorganisms (GCM) 10K type strain sequencing project: providing services to taxonomists for standard genome sequencing and annotation.</title>
        <authorList>
            <consortium name="The Broad Institute Genomics Platform"/>
            <consortium name="The Broad Institute Genome Sequencing Center for Infectious Disease"/>
            <person name="Wu L."/>
            <person name="Ma J."/>
        </authorList>
    </citation>
    <scope>NUCLEOTIDE SEQUENCE [LARGE SCALE GENOMIC DNA]</scope>
    <source>
        <strain evidence="10">CGMCC 1.12286</strain>
    </source>
</reference>
<dbReference type="PROSITE" id="PS50928">
    <property type="entry name" value="ABC_TM1"/>
    <property type="match status" value="1"/>
</dbReference>
<dbReference type="InterPro" id="IPR000515">
    <property type="entry name" value="MetI-like"/>
</dbReference>
<evidence type="ECO:0000256" key="5">
    <source>
        <dbReference type="ARBA" id="ARBA00022989"/>
    </source>
</evidence>
<dbReference type="Pfam" id="PF00528">
    <property type="entry name" value="BPD_transp_1"/>
    <property type="match status" value="1"/>
</dbReference>
<organism evidence="9 10">
    <name type="scientific">Alicyclobacillus fodiniaquatilis</name>
    <dbReference type="NCBI Taxonomy" id="1661150"/>
    <lineage>
        <taxon>Bacteria</taxon>
        <taxon>Bacillati</taxon>
        <taxon>Bacillota</taxon>
        <taxon>Bacilli</taxon>
        <taxon>Bacillales</taxon>
        <taxon>Alicyclobacillaceae</taxon>
        <taxon>Alicyclobacillus</taxon>
    </lineage>
</organism>
<evidence type="ECO:0000313" key="10">
    <source>
        <dbReference type="Proteomes" id="UP001597079"/>
    </source>
</evidence>
<evidence type="ECO:0000256" key="3">
    <source>
        <dbReference type="ARBA" id="ARBA00022475"/>
    </source>
</evidence>
<dbReference type="PANTHER" id="PTHR43744">
    <property type="entry name" value="ABC TRANSPORTER PERMEASE PROTEIN MG189-RELATED-RELATED"/>
    <property type="match status" value="1"/>
</dbReference>
<sequence length="280" mass="32289">MRTSMQTRGVGIKIVLYVLLTVFTILMLFPFFWLLRSSFMSSREIFSVPMKWWPSQLLWSNFVQTFQDAPFALYFRNTLFLVVVNLIGAILSNSFIAFGFARIKFKGRNFWFVCVLLTMMIPSVVMFIPQFIGWKVLGAYNSYWPLTLPSFFGNSFFIFLLRQFYLSIPLDYDEAAFIDGANYFTIYSKVILPLSKPAMVTVGVFTFMGTWNDYFNPMLYLSSQKLWTLQLGLSSFLGQYTSNWQLVMAGALVTLLPMLIVFFFAQKTFIEGISLSGVKG</sequence>
<evidence type="ECO:0000256" key="6">
    <source>
        <dbReference type="ARBA" id="ARBA00023136"/>
    </source>
</evidence>
<keyword evidence="2 7" id="KW-0813">Transport</keyword>
<keyword evidence="3" id="KW-1003">Cell membrane</keyword>
<feature type="transmembrane region" description="Helical" evidence="7">
    <location>
        <begin position="110"/>
        <end position="131"/>
    </location>
</feature>
<evidence type="ECO:0000256" key="7">
    <source>
        <dbReference type="RuleBase" id="RU363032"/>
    </source>
</evidence>
<dbReference type="CDD" id="cd06261">
    <property type="entry name" value="TM_PBP2"/>
    <property type="match status" value="1"/>
</dbReference>
<keyword evidence="6 7" id="KW-0472">Membrane</keyword>
<feature type="transmembrane region" description="Helical" evidence="7">
    <location>
        <begin position="143"/>
        <end position="161"/>
    </location>
</feature>
<dbReference type="Gene3D" id="1.10.3720.10">
    <property type="entry name" value="MetI-like"/>
    <property type="match status" value="1"/>
</dbReference>